<keyword evidence="2" id="KW-0436">Ligase</keyword>
<organism evidence="2 3">
    <name type="scientific">Actinokineospora iranica</name>
    <dbReference type="NCBI Taxonomy" id="1271860"/>
    <lineage>
        <taxon>Bacteria</taxon>
        <taxon>Bacillati</taxon>
        <taxon>Actinomycetota</taxon>
        <taxon>Actinomycetes</taxon>
        <taxon>Pseudonocardiales</taxon>
        <taxon>Pseudonocardiaceae</taxon>
        <taxon>Actinokineospora</taxon>
    </lineage>
</organism>
<proteinExistence type="predicted"/>
<feature type="domain" description="AMP-dependent synthetase/ligase" evidence="1">
    <location>
        <begin position="58"/>
        <end position="402"/>
    </location>
</feature>
<accession>A0A1G6MD96</accession>
<name>A0A1G6MD96_9PSEU</name>
<dbReference type="InterPro" id="IPR042099">
    <property type="entry name" value="ANL_N_sf"/>
</dbReference>
<dbReference type="CDD" id="cd04433">
    <property type="entry name" value="AFD_class_I"/>
    <property type="match status" value="1"/>
</dbReference>
<keyword evidence="3" id="KW-1185">Reference proteome</keyword>
<dbReference type="InterPro" id="IPR020845">
    <property type="entry name" value="AMP-binding_CS"/>
</dbReference>
<evidence type="ECO:0000313" key="2">
    <source>
        <dbReference type="EMBL" id="SDC53257.1"/>
    </source>
</evidence>
<dbReference type="STRING" id="1271860.SAMN05216174_102485"/>
<dbReference type="GO" id="GO:0016878">
    <property type="term" value="F:acid-thiol ligase activity"/>
    <property type="evidence" value="ECO:0007669"/>
    <property type="project" value="UniProtKB-ARBA"/>
</dbReference>
<dbReference type="RefSeq" id="WP_228771451.1">
    <property type="nucleotide sequence ID" value="NZ_FMZZ01000002.1"/>
</dbReference>
<dbReference type="InterPro" id="IPR050237">
    <property type="entry name" value="ATP-dep_AMP-bd_enzyme"/>
</dbReference>
<dbReference type="Gene3D" id="3.30.300.30">
    <property type="match status" value="1"/>
</dbReference>
<reference evidence="3" key="1">
    <citation type="submission" date="2016-10" db="EMBL/GenBank/DDBJ databases">
        <authorList>
            <person name="Varghese N."/>
            <person name="Submissions S."/>
        </authorList>
    </citation>
    <scope>NUCLEOTIDE SEQUENCE [LARGE SCALE GENOMIC DNA]</scope>
    <source>
        <strain evidence="3">IBRC-M 10403</strain>
    </source>
</reference>
<protein>
    <submittedName>
        <fullName evidence="2">Acyl-CoA synthetase (AMP-forming)/AMP-acid ligase II</fullName>
    </submittedName>
</protein>
<sequence length="548" mass="60343">MKSRKQAVWKTAAADRRRSKPGDLGTLFDDLLARGTKTVVHLSRPLDLAPGHGTRYDIPALAALVRATAGWLHAAGVRPGDRVAVVKENHWDYVLLACAAARIGAVPALLSDHLTPETAQILLKRLDPALLVTTCTVLDHARDNETDLTAFARRTVTLDGPHPGTLPLADLRGHEPPPPVFRDADDPLVVNHTSGTTGMPKLVVHSTRTLIQGIAAAEATRLPIVSSRKRDTVCSAIAYCHGRAIPWTASVLWLAPRKVVVIAEPEPHEAEPTLRAHPPTTLEALPSTFVRWQPLAEGADNPFHDVRLYVSTFDAMHPPTVRAFLAATRRRPVWVQVWGQTETGPLTIRLLTRRSVAERDRRHPTTRNLGRPVPGRVRLRVVDPRTFQDVPTGRPGLVLTRTRVRCLDYLGERDRWQAKASGPWWNTGDVGVRTRGGSYLLLDREVDVLPGQSCVELEDVLEDRVPDAVECVVLGTPGRLPVPVVVTKNGVLDQDAWHDALRDLPALADPVVLTWDQVPRTGTGKVRRMELRSLIRSGQDTFGTGQWT</sequence>
<dbReference type="AlphaFoldDB" id="A0A1G6MD96"/>
<dbReference type="Gene3D" id="3.40.50.12780">
    <property type="entry name" value="N-terminal domain of ligase-like"/>
    <property type="match status" value="1"/>
</dbReference>
<dbReference type="SUPFAM" id="SSF56801">
    <property type="entry name" value="Acetyl-CoA synthetase-like"/>
    <property type="match status" value="1"/>
</dbReference>
<evidence type="ECO:0000313" key="3">
    <source>
        <dbReference type="Proteomes" id="UP000199501"/>
    </source>
</evidence>
<dbReference type="EMBL" id="FMZZ01000002">
    <property type="protein sequence ID" value="SDC53257.1"/>
    <property type="molecule type" value="Genomic_DNA"/>
</dbReference>
<dbReference type="PANTHER" id="PTHR43767">
    <property type="entry name" value="LONG-CHAIN-FATTY-ACID--COA LIGASE"/>
    <property type="match status" value="1"/>
</dbReference>
<dbReference type="Proteomes" id="UP000199501">
    <property type="component" value="Unassembled WGS sequence"/>
</dbReference>
<dbReference type="Pfam" id="PF00501">
    <property type="entry name" value="AMP-binding"/>
    <property type="match status" value="1"/>
</dbReference>
<evidence type="ECO:0000259" key="1">
    <source>
        <dbReference type="Pfam" id="PF00501"/>
    </source>
</evidence>
<dbReference type="PROSITE" id="PS00455">
    <property type="entry name" value="AMP_BINDING"/>
    <property type="match status" value="1"/>
</dbReference>
<gene>
    <name evidence="2" type="ORF">SAMN05216174_102485</name>
</gene>
<dbReference type="PANTHER" id="PTHR43767:SF1">
    <property type="entry name" value="NONRIBOSOMAL PEPTIDE SYNTHASE PES1 (EUROFUNG)-RELATED"/>
    <property type="match status" value="1"/>
</dbReference>
<dbReference type="InterPro" id="IPR000873">
    <property type="entry name" value="AMP-dep_synth/lig_dom"/>
</dbReference>
<dbReference type="InterPro" id="IPR045851">
    <property type="entry name" value="AMP-bd_C_sf"/>
</dbReference>